<gene>
    <name evidence="1" type="ORF">P409_00460</name>
</gene>
<reference evidence="1 2" key="1">
    <citation type="submission" date="2014-01" db="EMBL/GenBank/DDBJ databases">
        <title>Genome sequence determination for a cystic fibrosis isolate, Inquilinus limosus.</title>
        <authorList>
            <person name="Pino M."/>
            <person name="Di Conza J."/>
            <person name="Gutkind G."/>
        </authorList>
    </citation>
    <scope>NUCLEOTIDE SEQUENCE [LARGE SCALE GENOMIC DNA]</scope>
    <source>
        <strain evidence="1 2">MP06</strain>
    </source>
</reference>
<proteinExistence type="predicted"/>
<dbReference type="Proteomes" id="UP000029995">
    <property type="component" value="Unassembled WGS sequence"/>
</dbReference>
<evidence type="ECO:0000313" key="1">
    <source>
        <dbReference type="EMBL" id="KGM36153.1"/>
    </source>
</evidence>
<dbReference type="RefSeq" id="WP_034830553.1">
    <property type="nucleotide sequence ID" value="NZ_JANX01000001.1"/>
</dbReference>
<dbReference type="AlphaFoldDB" id="A0A0A0DE27"/>
<evidence type="ECO:0008006" key="3">
    <source>
        <dbReference type="Google" id="ProtNLM"/>
    </source>
</evidence>
<comment type="caution">
    <text evidence="1">The sequence shown here is derived from an EMBL/GenBank/DDBJ whole genome shotgun (WGS) entry which is preliminary data.</text>
</comment>
<protein>
    <recommendedName>
        <fullName evidence="3">Cupin</fullName>
    </recommendedName>
</protein>
<evidence type="ECO:0000313" key="2">
    <source>
        <dbReference type="Proteomes" id="UP000029995"/>
    </source>
</evidence>
<sequence length="70" mass="7980">MNAPEHIPIFQHDADIKAGIVNIYEPDNPDFTRCPGTVFDMRFDTPDALYRIRIIPGGRKRTKAAYHAHS</sequence>
<organism evidence="1 2">
    <name type="scientific">Inquilinus limosus MP06</name>
    <dbReference type="NCBI Taxonomy" id="1398085"/>
    <lineage>
        <taxon>Bacteria</taxon>
        <taxon>Pseudomonadati</taxon>
        <taxon>Pseudomonadota</taxon>
        <taxon>Alphaproteobacteria</taxon>
        <taxon>Rhodospirillales</taxon>
        <taxon>Rhodospirillaceae</taxon>
        <taxon>Inquilinus</taxon>
    </lineage>
</organism>
<dbReference type="EMBL" id="JANX01000001">
    <property type="protein sequence ID" value="KGM36153.1"/>
    <property type="molecule type" value="Genomic_DNA"/>
</dbReference>
<accession>A0A0A0DE27</accession>
<name>A0A0A0DE27_9PROT</name>